<dbReference type="Proteomes" id="UP001218362">
    <property type="component" value="Chromosome"/>
</dbReference>
<protein>
    <submittedName>
        <fullName evidence="4">ATPase</fullName>
    </submittedName>
</protein>
<dbReference type="AlphaFoldDB" id="A0AAJ6BNC5"/>
<sequence length="789" mass="85410">MNGASQIAAVGPGETSAAPHGQTAEAVPEPAFELEETYAEEERERRNFGWIVPMLAVLAILGWTVFFGFAHQTLLRTGITPGEASELIEKWAVPVLLVIGLWLLAMRSSRREVVRFDRVARTLNDESALLETRLVTVNRELSLAREFLAAQSRDLESLGRVASERLSENAERMSAMIHANGAQIDAIASVSATALENMDKLRGELPVVANSARDVASQIGNAGRTAHGQLEELVSGFHRLNTFGEASKRQVEALRTRLDTAMTELDAHSARLGETEERALAGLYERLNALHRESESFAATLETGRGEALHKWETAICGLRERLTQALDEVSEIDAAALERSRARLLALRDEAVEVDQAMTGQVDSFLAGVEQRRSAHHAQMAEIGETLDARLASLQQIDEALQSLAANGTHVGGELSQAIDQLAAKLATNKNVLDATDAAVYSLTHSSVRLLELIQAGSQHSREQLPAAIAAAENRLGEFEARSLTLGTMLNEAAEKGATLAGHVAAAEAGSAAAIERIETLHASLGAQDAAHAERIETMRSSLAALGQESAALSERVGERLTEAVDRLRGALREALDRLGSDDGETLDALAARIGKQSAEAIERAIHLSASEAIGELEQGAAHASGVGREAARQLRDQLAKVNELAGNLESRVARARERAEEQVDGDFARRVALITESLNSNSIDIAKALSNDVTDTAWASYLRGDRGIFTRRAVRLLDNSEAREVAEIYDRDHDFREHVSRYIHDFEGMLRTMLSTRDGHALGVTLLSSDMGKLYVALAQAIERLRS</sequence>
<reference evidence="4" key="1">
    <citation type="submission" date="2023-03" db="EMBL/GenBank/DDBJ databases">
        <title>Andean soil-derived lignocellulolytic bacterial consortium as a source of novel taxa and putative plastic-active enzymes.</title>
        <authorList>
            <person name="Diaz-Garcia L."/>
            <person name="Chuvochina M."/>
            <person name="Feuerriegel G."/>
            <person name="Bunk B."/>
            <person name="Sproer C."/>
            <person name="Streit W.R."/>
            <person name="Rodriguez L.M."/>
            <person name="Overmann J."/>
            <person name="Jimenez D.J."/>
        </authorList>
    </citation>
    <scope>NUCLEOTIDE SEQUENCE</scope>
    <source>
        <strain evidence="4">MAG 26</strain>
    </source>
</reference>
<feature type="transmembrane region" description="Helical" evidence="3">
    <location>
        <begin position="48"/>
        <end position="71"/>
    </location>
</feature>
<keyword evidence="3" id="KW-0472">Membrane</keyword>
<keyword evidence="1" id="KW-0175">Coiled coil</keyword>
<keyword evidence="3" id="KW-0812">Transmembrane</keyword>
<evidence type="ECO:0000256" key="3">
    <source>
        <dbReference type="SAM" id="Phobius"/>
    </source>
</evidence>
<proteinExistence type="predicted"/>
<keyword evidence="3" id="KW-1133">Transmembrane helix</keyword>
<evidence type="ECO:0000313" key="5">
    <source>
        <dbReference type="Proteomes" id="UP001218362"/>
    </source>
</evidence>
<dbReference type="EMBL" id="CP119316">
    <property type="protein sequence ID" value="WEK46942.1"/>
    <property type="molecule type" value="Genomic_DNA"/>
</dbReference>
<dbReference type="KEGG" id="acob:P0Y56_01255"/>
<evidence type="ECO:0000256" key="1">
    <source>
        <dbReference type="SAM" id="Coils"/>
    </source>
</evidence>
<evidence type="ECO:0000256" key="2">
    <source>
        <dbReference type="SAM" id="MobiDB-lite"/>
    </source>
</evidence>
<feature type="region of interest" description="Disordered" evidence="2">
    <location>
        <begin position="1"/>
        <end position="30"/>
    </location>
</feature>
<organism evidence="4 5">
    <name type="scientific">Candidatus Andeanibacterium colombiense</name>
    <dbReference type="NCBI Taxonomy" id="3121345"/>
    <lineage>
        <taxon>Bacteria</taxon>
        <taxon>Pseudomonadati</taxon>
        <taxon>Pseudomonadota</taxon>
        <taxon>Alphaproteobacteria</taxon>
        <taxon>Sphingomonadales</taxon>
        <taxon>Sphingomonadaceae</taxon>
        <taxon>Candidatus Andeanibacterium</taxon>
    </lineage>
</organism>
<name>A0AAJ6BNC5_9SPHN</name>
<feature type="coiled-coil region" evidence="1">
    <location>
        <begin position="633"/>
        <end position="660"/>
    </location>
</feature>
<feature type="coiled-coil region" evidence="1">
    <location>
        <begin position="251"/>
        <end position="278"/>
    </location>
</feature>
<accession>A0AAJ6BNC5</accession>
<evidence type="ECO:0000313" key="4">
    <source>
        <dbReference type="EMBL" id="WEK46942.1"/>
    </source>
</evidence>
<gene>
    <name evidence="4" type="ORF">P0Y56_01255</name>
</gene>